<name>A0ABR7LZQ0_9ACTN</name>
<keyword evidence="3" id="KW-1185">Reference proteome</keyword>
<dbReference type="InterPro" id="IPR045728">
    <property type="entry name" value="DUF6082"/>
</dbReference>
<evidence type="ECO:0008006" key="4">
    <source>
        <dbReference type="Google" id="ProtNLM"/>
    </source>
</evidence>
<gene>
    <name evidence="2" type="ORF">HKK74_32440</name>
</gene>
<evidence type="ECO:0000313" key="3">
    <source>
        <dbReference type="Proteomes" id="UP000805614"/>
    </source>
</evidence>
<dbReference type="Pfam" id="PF19560">
    <property type="entry name" value="DUF6082"/>
    <property type="match status" value="1"/>
</dbReference>
<reference evidence="2 3" key="1">
    <citation type="submission" date="2020-06" db="EMBL/GenBank/DDBJ databases">
        <title>Actinomadura xiongansis sp. nov., isolated from soil of Baiyangdian.</title>
        <authorList>
            <person name="Zhang X."/>
        </authorList>
    </citation>
    <scope>NUCLEOTIDE SEQUENCE [LARGE SCALE GENOMIC DNA]</scope>
    <source>
        <strain evidence="2 3">HBUM206468</strain>
    </source>
</reference>
<sequence>MNRRVLRTALTAAALFGGIALVAASLVIPALLLLQADDRTLDRWSQIGQAVSPVGVFFSGIAFIGITLTLFLQRRELHNQREELTIAREEQQRSSEIALRQLHTDLIKMAIDDPELREVWPQLVPGVEETKKDHYCNLILNLQKVAYETGTIELEELRGALAYLMSSPDMYLFWEKARTARANVTSGDEAEDFFTTEIDRAFTAASPQPPQSLMRLLRRAVAQWRAGRHGRR</sequence>
<keyword evidence="1" id="KW-1133">Transmembrane helix</keyword>
<keyword evidence="1" id="KW-0812">Transmembrane</keyword>
<evidence type="ECO:0000256" key="1">
    <source>
        <dbReference type="SAM" id="Phobius"/>
    </source>
</evidence>
<accession>A0ABR7LZQ0</accession>
<comment type="caution">
    <text evidence="2">The sequence shown here is derived from an EMBL/GenBank/DDBJ whole genome shotgun (WGS) entry which is preliminary data.</text>
</comment>
<feature type="transmembrane region" description="Helical" evidence="1">
    <location>
        <begin position="12"/>
        <end position="34"/>
    </location>
</feature>
<evidence type="ECO:0000313" key="2">
    <source>
        <dbReference type="EMBL" id="MBC6470163.1"/>
    </source>
</evidence>
<dbReference type="Proteomes" id="UP000805614">
    <property type="component" value="Unassembled WGS sequence"/>
</dbReference>
<feature type="transmembrane region" description="Helical" evidence="1">
    <location>
        <begin position="54"/>
        <end position="72"/>
    </location>
</feature>
<proteinExistence type="predicted"/>
<dbReference type="EMBL" id="JABVEC010000037">
    <property type="protein sequence ID" value="MBC6470163.1"/>
    <property type="molecule type" value="Genomic_DNA"/>
</dbReference>
<dbReference type="RefSeq" id="WP_187247209.1">
    <property type="nucleotide sequence ID" value="NZ_BAAAOK010000009.1"/>
</dbReference>
<organism evidence="2 3">
    <name type="scientific">Actinomadura alba</name>
    <dbReference type="NCBI Taxonomy" id="406431"/>
    <lineage>
        <taxon>Bacteria</taxon>
        <taxon>Bacillati</taxon>
        <taxon>Actinomycetota</taxon>
        <taxon>Actinomycetes</taxon>
        <taxon>Streptosporangiales</taxon>
        <taxon>Thermomonosporaceae</taxon>
        <taxon>Actinomadura</taxon>
    </lineage>
</organism>
<keyword evidence="1" id="KW-0472">Membrane</keyword>
<protein>
    <recommendedName>
        <fullName evidence="4">DUF4760 domain-containing protein</fullName>
    </recommendedName>
</protein>